<dbReference type="SUPFAM" id="SSF50978">
    <property type="entry name" value="WD40 repeat-like"/>
    <property type="match status" value="1"/>
</dbReference>
<dbReference type="EMBL" id="CP006629">
    <property type="protein sequence ID" value="AIB09985.1"/>
    <property type="molecule type" value="Genomic_DNA"/>
</dbReference>
<name>A0A060DBW4_9EUKA</name>
<accession>A0A060DBW4</accession>
<geneLocation type="nucleomorph" evidence="1"/>
<evidence type="ECO:0000313" key="1">
    <source>
        <dbReference type="EMBL" id="AIB09985.1"/>
    </source>
</evidence>
<reference evidence="1 2" key="1">
    <citation type="journal article" date="2014" name="BMC Genomics">
        <title>Nucleomorph and plastid genome sequences of the chlorarachniophyte Lotharella oceanica: convergent reductive evolution and frequent recombination in nucleomorph-bearing algae.</title>
        <authorList>
            <person name="Tanifuji G."/>
            <person name="Onodera N.T."/>
            <person name="Brown M.W."/>
            <person name="Curtis B.A."/>
            <person name="Roger A.J."/>
            <person name="Ka-Shu Wong G."/>
            <person name="Melkonian M."/>
            <person name="Archibald J.M."/>
        </authorList>
    </citation>
    <scope>NUCLEOTIDE SEQUENCE [LARGE SCALE GENOMIC DNA]</scope>
    <source>
        <strain evidence="1 2">CCMP622</strain>
    </source>
</reference>
<dbReference type="InterPro" id="IPR036322">
    <property type="entry name" value="WD40_repeat_dom_sf"/>
</dbReference>
<gene>
    <name evidence="1" type="primary">tbl3</name>
    <name evidence="1" type="ORF">M951_chr381</name>
</gene>
<evidence type="ECO:0000313" key="2">
    <source>
        <dbReference type="Proteomes" id="UP000243670"/>
    </source>
</evidence>
<organism evidence="1 2">
    <name type="scientific">Lotharella oceanica</name>
    <dbReference type="NCBI Taxonomy" id="641309"/>
    <lineage>
        <taxon>Eukaryota</taxon>
        <taxon>Sar</taxon>
        <taxon>Rhizaria</taxon>
        <taxon>Cercozoa</taxon>
        <taxon>Chlorarachniophyceae</taxon>
        <taxon>Lotharella</taxon>
    </lineage>
</organism>
<sequence>MKIKSIFLSLKTVVLIYYYNLVKFYHLKSRKNKVIMEKILFFNSNNMKIEQILYISTKYGNMCKIRNIKDELLILETTFYKKNIGNSRSFILFSSIIETCFLNWEIINLRGYIRKRNALEYYYLSTNIASSSAIEYIENSNSGIKCVCNANSLEFFISKNEHNYIFLIDTRNTSLYFMEKYRFIFSFLPILVKKKVNNAIETIHIAPNDNFTSYIIKKNKIKIIILPYFRTLFSIKTAKKYISYFSFHTMLSIFAYMIEKSIIKIWSLQDFSCILSLSYNGVTFIKFSFCNLNSNIIILNSERTFLIINMVSKFNILMILKDVENFRNLSYELTILKMKKKKINLLKIHVYSIRKNTNKKISINQSMNVIIYDIIK</sequence>
<dbReference type="AlphaFoldDB" id="A0A060DBW4"/>
<proteinExistence type="predicted"/>
<dbReference type="Proteomes" id="UP000243670">
    <property type="component" value="Nucleomorph 3"/>
</dbReference>
<keyword evidence="1" id="KW-0542">Nucleomorph</keyword>
<protein>
    <submittedName>
        <fullName evidence="1">Transducin (Beta)-like 3</fullName>
    </submittedName>
</protein>